<evidence type="ECO:0000313" key="2">
    <source>
        <dbReference type="Proteomes" id="UP000596661"/>
    </source>
</evidence>
<reference evidence="1" key="2">
    <citation type="submission" date="2021-03" db="UniProtKB">
        <authorList>
            <consortium name="EnsemblPlants"/>
        </authorList>
    </citation>
    <scope>IDENTIFICATION</scope>
</reference>
<keyword evidence="2" id="KW-1185">Reference proteome</keyword>
<dbReference type="EnsemblPlants" id="evm.model.06.1659">
    <property type="protein sequence ID" value="cds.evm.model.06.1659"/>
    <property type="gene ID" value="evm.TU.06.1659"/>
</dbReference>
<dbReference type="AlphaFoldDB" id="A0A803PVF5"/>
<proteinExistence type="predicted"/>
<protein>
    <recommendedName>
        <fullName evidence="3">Reverse transcriptase</fullName>
    </recommendedName>
</protein>
<reference evidence="1" key="1">
    <citation type="submission" date="2018-11" db="EMBL/GenBank/DDBJ databases">
        <authorList>
            <person name="Grassa J C."/>
        </authorList>
    </citation>
    <scope>NUCLEOTIDE SEQUENCE [LARGE SCALE GENOMIC DNA]</scope>
</reference>
<evidence type="ECO:0000313" key="1">
    <source>
        <dbReference type="EnsemblPlants" id="cds.evm.model.06.1659"/>
    </source>
</evidence>
<name>A0A803PVF5_CANSA</name>
<dbReference type="PANTHER" id="PTHR46890:SF48">
    <property type="entry name" value="RNA-DIRECTED DNA POLYMERASE"/>
    <property type="match status" value="1"/>
</dbReference>
<evidence type="ECO:0008006" key="3">
    <source>
        <dbReference type="Google" id="ProtNLM"/>
    </source>
</evidence>
<dbReference type="Gramene" id="evm.model.06.1659">
    <property type="protein sequence ID" value="cds.evm.model.06.1659"/>
    <property type="gene ID" value="evm.TU.06.1659"/>
</dbReference>
<organism evidence="1 2">
    <name type="scientific">Cannabis sativa</name>
    <name type="common">Hemp</name>
    <name type="synonym">Marijuana</name>
    <dbReference type="NCBI Taxonomy" id="3483"/>
    <lineage>
        <taxon>Eukaryota</taxon>
        <taxon>Viridiplantae</taxon>
        <taxon>Streptophyta</taxon>
        <taxon>Embryophyta</taxon>
        <taxon>Tracheophyta</taxon>
        <taxon>Spermatophyta</taxon>
        <taxon>Magnoliopsida</taxon>
        <taxon>eudicotyledons</taxon>
        <taxon>Gunneridae</taxon>
        <taxon>Pentapetalae</taxon>
        <taxon>rosids</taxon>
        <taxon>fabids</taxon>
        <taxon>Rosales</taxon>
        <taxon>Cannabaceae</taxon>
        <taxon>Cannabis</taxon>
    </lineage>
</organism>
<accession>A0A803PVF5</accession>
<dbReference type="OMA" id="HKEDAIY"/>
<dbReference type="InterPro" id="IPR052343">
    <property type="entry name" value="Retrotransposon-Effector_Assoc"/>
</dbReference>
<dbReference type="PANTHER" id="PTHR46890">
    <property type="entry name" value="NON-LTR RETROLELEMENT REVERSE TRANSCRIPTASE-LIKE PROTEIN-RELATED"/>
    <property type="match status" value="1"/>
</dbReference>
<dbReference type="EMBL" id="UZAU01000616">
    <property type="status" value="NOT_ANNOTATED_CDS"/>
    <property type="molecule type" value="Genomic_DNA"/>
</dbReference>
<sequence length="198" mass="22726">MYWQKRSRVDWLQSGDQNTKFFHAHASSRKANNKIKFLKDMVMTSKASMTAIISKYFADLFTASPMNNEALEFITSTIPIMITAKLNESFLLPFIELDVLDALKFTSPDKNLRSDGMSATFYQNYWHIVGPIVNKVVLGVLNEGHSMELINTSIITLILKIKSPQSMGDFRPISMCNVIYKLISKMLVMRFKEALRLW</sequence>
<dbReference type="Proteomes" id="UP000596661">
    <property type="component" value="Chromosome 6"/>
</dbReference>